<evidence type="ECO:0000313" key="2">
    <source>
        <dbReference type="EMBL" id="KAF6059840.1"/>
    </source>
</evidence>
<dbReference type="CDD" id="cd03181">
    <property type="entry name" value="GST_C_EF1Bgamma_like"/>
    <property type="match status" value="1"/>
</dbReference>
<dbReference type="GO" id="GO:0016740">
    <property type="term" value="F:transferase activity"/>
    <property type="evidence" value="ECO:0007669"/>
    <property type="project" value="UniProtKB-KW"/>
</dbReference>
<reference evidence="2 3" key="1">
    <citation type="submission" date="2020-03" db="EMBL/GenBank/DDBJ databases">
        <title>FDA dAtabase for Regulatory Grade micrObial Sequences (FDA-ARGOS): Supporting development and validation of Infectious Disease Dx tests.</title>
        <authorList>
            <person name="Campos J."/>
            <person name="Goldberg B."/>
            <person name="Tallon L."/>
            <person name="Sadzewicz L."/>
            <person name="Vavikolanu K."/>
            <person name="Mehta A."/>
            <person name="Aluvathingal J."/>
            <person name="Nadendla S."/>
            <person name="Nandy P."/>
            <person name="Geyer C."/>
            <person name="Yan Y."/>
            <person name="Sichtig H."/>
        </authorList>
    </citation>
    <scope>NUCLEOTIDE SEQUENCE [LARGE SCALE GENOMIC DNA]</scope>
    <source>
        <strain evidence="2 3">FDAARGOS_656</strain>
    </source>
</reference>
<dbReference type="GO" id="GO:0006414">
    <property type="term" value="P:translational elongation"/>
    <property type="evidence" value="ECO:0007669"/>
    <property type="project" value="TreeGrafter"/>
</dbReference>
<dbReference type="InterPro" id="IPR036282">
    <property type="entry name" value="Glutathione-S-Trfase_C_sf"/>
</dbReference>
<dbReference type="AlphaFoldDB" id="A0A8H6BR63"/>
<dbReference type="SUPFAM" id="SSF52833">
    <property type="entry name" value="Thioredoxin-like"/>
    <property type="match status" value="1"/>
</dbReference>
<organism evidence="2 3">
    <name type="scientific">Candida albicans</name>
    <name type="common">Yeast</name>
    <dbReference type="NCBI Taxonomy" id="5476"/>
    <lineage>
        <taxon>Eukaryota</taxon>
        <taxon>Fungi</taxon>
        <taxon>Dikarya</taxon>
        <taxon>Ascomycota</taxon>
        <taxon>Saccharomycotina</taxon>
        <taxon>Pichiomycetes</taxon>
        <taxon>Debaryomycetaceae</taxon>
        <taxon>Candida/Lodderomyces clade</taxon>
        <taxon>Candida</taxon>
    </lineage>
</organism>
<evidence type="ECO:0000313" key="3">
    <source>
        <dbReference type="Proteomes" id="UP000536275"/>
    </source>
</evidence>
<dbReference type="Gene3D" id="3.40.30.10">
    <property type="entry name" value="Glutaredoxin"/>
    <property type="match status" value="1"/>
</dbReference>
<dbReference type="Pfam" id="PF00043">
    <property type="entry name" value="GST_C"/>
    <property type="match status" value="1"/>
</dbReference>
<dbReference type="PROSITE" id="PS50405">
    <property type="entry name" value="GST_CTER"/>
    <property type="match status" value="1"/>
</dbReference>
<gene>
    <name evidence="2" type="ORF">FOB64_006822</name>
</gene>
<sequence length="219" mass="25217">MSQGILYVLKLSPRSSILTDLIKYYKLDIEISTDTELESFIEKFPLRKTPTFIGNDGFQLTETIAIGIYFLSMITNHDLLGDNDQEFASIIRFLSMLNQEGAMSWVGAFFRLSGRLPYNKEIIDENLITLDIIGQILDKRLANDRISGYLVGDKISYADLYGVKLFGIALYTLLGEPYLEKYPNFAKWFKRASNHKFFRGQYKNIKFPQQQLTYPGSED</sequence>
<dbReference type="FunFam" id="3.40.30.10:FF:000142">
    <property type="entry name" value="Elongation factor 1 gamma"/>
    <property type="match status" value="1"/>
</dbReference>
<name>A0A8H6BR63_CANAX</name>
<dbReference type="InterPro" id="IPR004046">
    <property type="entry name" value="GST_C"/>
</dbReference>
<dbReference type="CDD" id="cd03044">
    <property type="entry name" value="GST_N_EF1Bgamma"/>
    <property type="match status" value="1"/>
</dbReference>
<dbReference type="SUPFAM" id="SSF47616">
    <property type="entry name" value="GST C-terminal domain-like"/>
    <property type="match status" value="1"/>
</dbReference>
<dbReference type="EMBL" id="JABWAD010000069">
    <property type="protein sequence ID" value="KAF6059840.1"/>
    <property type="molecule type" value="Genomic_DNA"/>
</dbReference>
<dbReference type="InterPro" id="IPR050802">
    <property type="entry name" value="EF-GSTs"/>
</dbReference>
<dbReference type="PANTHER" id="PTHR43986:SF1">
    <property type="entry name" value="ELONGATION FACTOR 1-GAMMA"/>
    <property type="match status" value="1"/>
</dbReference>
<protein>
    <submittedName>
        <fullName evidence="2">Glutathione S-transferase, C-terminal domain family protein</fullName>
    </submittedName>
</protein>
<accession>A0A8H6BR63</accession>
<dbReference type="Gene3D" id="1.20.1050.10">
    <property type="match status" value="1"/>
</dbReference>
<dbReference type="GO" id="GO:0005737">
    <property type="term" value="C:cytoplasm"/>
    <property type="evidence" value="ECO:0007669"/>
    <property type="project" value="TreeGrafter"/>
</dbReference>
<dbReference type="PANTHER" id="PTHR43986">
    <property type="entry name" value="ELONGATION FACTOR 1-GAMMA"/>
    <property type="match status" value="1"/>
</dbReference>
<evidence type="ECO:0000259" key="1">
    <source>
        <dbReference type="PROSITE" id="PS50405"/>
    </source>
</evidence>
<feature type="domain" description="GST C-terminal" evidence="1">
    <location>
        <begin position="83"/>
        <end position="212"/>
    </location>
</feature>
<dbReference type="InterPro" id="IPR010987">
    <property type="entry name" value="Glutathione-S-Trfase_C-like"/>
</dbReference>
<proteinExistence type="predicted"/>
<keyword evidence="2" id="KW-0808">Transferase</keyword>
<comment type="caution">
    <text evidence="2">The sequence shown here is derived from an EMBL/GenBank/DDBJ whole genome shotgun (WGS) entry which is preliminary data.</text>
</comment>
<dbReference type="GO" id="GO:0005634">
    <property type="term" value="C:nucleus"/>
    <property type="evidence" value="ECO:0007669"/>
    <property type="project" value="TreeGrafter"/>
</dbReference>
<dbReference type="InterPro" id="IPR036249">
    <property type="entry name" value="Thioredoxin-like_sf"/>
</dbReference>
<dbReference type="Proteomes" id="UP000536275">
    <property type="component" value="Unassembled WGS sequence"/>
</dbReference>